<sequence>MYLSDCRQQLSLVKTYDLRATSTKEGATAVSGSGFVTVEIDDYNNLIFLENGHSENGHGKFKSRNVYQWHFDSVKNSISLAHLRFGAENPVYLFDMSYRGDNLWSSNDPHLCDLDEYNGELRFEKSYIQLDWTIHKKHHIEERISCIYKF</sequence>
<accession>A0ABW5NHX6</accession>
<reference evidence="3" key="1">
    <citation type="journal article" date="2019" name="Int. J. Syst. Evol. Microbiol.">
        <title>The Global Catalogue of Microorganisms (GCM) 10K type strain sequencing project: providing services to taxonomists for standard genome sequencing and annotation.</title>
        <authorList>
            <consortium name="The Broad Institute Genomics Platform"/>
            <consortium name="The Broad Institute Genome Sequencing Center for Infectious Disease"/>
            <person name="Wu L."/>
            <person name="Ma J."/>
        </authorList>
    </citation>
    <scope>NUCLEOTIDE SEQUENCE [LARGE SCALE GENOMIC DNA]</scope>
    <source>
        <strain evidence="3">KCTC 42248</strain>
    </source>
</reference>
<gene>
    <name evidence="2" type="ORF">ACFSQ3_06595</name>
</gene>
<dbReference type="Proteomes" id="UP001597393">
    <property type="component" value="Unassembled WGS sequence"/>
</dbReference>
<proteinExistence type="predicted"/>
<name>A0ABW5NHX6_9SPHI</name>
<dbReference type="Pfam" id="PF19834">
    <property type="entry name" value="DUF6314"/>
    <property type="match status" value="1"/>
</dbReference>
<organism evidence="2 3">
    <name type="scientific">Sphingobacterium corticis</name>
    <dbReference type="NCBI Taxonomy" id="1812823"/>
    <lineage>
        <taxon>Bacteria</taxon>
        <taxon>Pseudomonadati</taxon>
        <taxon>Bacteroidota</taxon>
        <taxon>Sphingobacteriia</taxon>
        <taxon>Sphingobacteriales</taxon>
        <taxon>Sphingobacteriaceae</taxon>
        <taxon>Sphingobacterium</taxon>
    </lineage>
</organism>
<dbReference type="RefSeq" id="WP_380868665.1">
    <property type="nucleotide sequence ID" value="NZ_JBHUMA010000006.1"/>
</dbReference>
<dbReference type="InterPro" id="IPR045632">
    <property type="entry name" value="DUF6314"/>
</dbReference>
<dbReference type="EMBL" id="JBHUMA010000006">
    <property type="protein sequence ID" value="MFD2598617.1"/>
    <property type="molecule type" value="Genomic_DNA"/>
</dbReference>
<comment type="caution">
    <text evidence="2">The sequence shown here is derived from an EMBL/GenBank/DDBJ whole genome shotgun (WGS) entry which is preliminary data.</text>
</comment>
<protein>
    <submittedName>
        <fullName evidence="2">DUF6314 family protein</fullName>
    </submittedName>
</protein>
<feature type="domain" description="DUF6314" evidence="1">
    <location>
        <begin position="28"/>
        <end position="133"/>
    </location>
</feature>
<evidence type="ECO:0000259" key="1">
    <source>
        <dbReference type="Pfam" id="PF19834"/>
    </source>
</evidence>
<evidence type="ECO:0000313" key="2">
    <source>
        <dbReference type="EMBL" id="MFD2598617.1"/>
    </source>
</evidence>
<evidence type="ECO:0000313" key="3">
    <source>
        <dbReference type="Proteomes" id="UP001597393"/>
    </source>
</evidence>
<keyword evidence="3" id="KW-1185">Reference proteome</keyword>